<dbReference type="AlphaFoldDB" id="A0A1I1EKL1"/>
<evidence type="ECO:0000313" key="1">
    <source>
        <dbReference type="EMBL" id="SFB87176.1"/>
    </source>
</evidence>
<dbReference type="OrthoDB" id="194541at2157"/>
<dbReference type="EMBL" id="FOKW01000002">
    <property type="protein sequence ID" value="SFB87176.1"/>
    <property type="molecule type" value="Genomic_DNA"/>
</dbReference>
<dbReference type="GO" id="GO:0016879">
    <property type="term" value="F:ligase activity, forming carbon-nitrogen bonds"/>
    <property type="evidence" value="ECO:0007669"/>
    <property type="project" value="TreeGrafter"/>
</dbReference>
<dbReference type="PANTHER" id="PTHR36510:SF3">
    <property type="entry name" value="CONSERVED PROTEIN"/>
    <property type="match status" value="1"/>
</dbReference>
<organism evidence="1 2">
    <name type="scientific">Natronobacterium haloterrestre</name>
    <name type="common">Halobiforma haloterrestris</name>
    <dbReference type="NCBI Taxonomy" id="148448"/>
    <lineage>
        <taxon>Archaea</taxon>
        <taxon>Methanobacteriati</taxon>
        <taxon>Methanobacteriota</taxon>
        <taxon>Stenosarchaea group</taxon>
        <taxon>Halobacteria</taxon>
        <taxon>Halobacteriales</taxon>
        <taxon>Natrialbaceae</taxon>
        <taxon>Natronobacterium</taxon>
    </lineage>
</organism>
<dbReference type="Gene3D" id="3.30.590.20">
    <property type="match status" value="1"/>
</dbReference>
<dbReference type="PANTHER" id="PTHR36510">
    <property type="entry name" value="GLUTAMATE--CYSTEINE LIGASE 2-RELATED"/>
    <property type="match status" value="1"/>
</dbReference>
<dbReference type="Proteomes" id="UP000199161">
    <property type="component" value="Unassembled WGS sequence"/>
</dbReference>
<dbReference type="SUPFAM" id="SSF55931">
    <property type="entry name" value="Glutamine synthetase/guanido kinase"/>
    <property type="match status" value="1"/>
</dbReference>
<dbReference type="InterPro" id="IPR014746">
    <property type="entry name" value="Gln_synth/guanido_kin_cat_dom"/>
</dbReference>
<protein>
    <recommendedName>
        <fullName evidence="3">Gamma-glutamyl:cysteine ligase YbdK, ATP-grasp superfamily</fullName>
    </recommendedName>
</protein>
<gene>
    <name evidence="1" type="ORF">SAMN05444422_102495</name>
</gene>
<dbReference type="InterPro" id="IPR050141">
    <property type="entry name" value="GCL_type2/YbdK_subfam"/>
</dbReference>
<dbReference type="RefSeq" id="WP_089786365.1">
    <property type="nucleotide sequence ID" value="NZ_FOKW01000002.1"/>
</dbReference>
<accession>A0A1I1EKL1</accession>
<evidence type="ECO:0000313" key="2">
    <source>
        <dbReference type="Proteomes" id="UP000199161"/>
    </source>
</evidence>
<sequence length="491" mass="54828">MDAADIVQATRRTKTHETFERRVAVQAASLRTAFANGRFEGEFRVGLELEGYAVDEEGRLAEAPESAFDGVCERELGRHNAELNTPATKFDPGGLDEQRGALRTQLTEVQRAFAEAEQRFVTDGMWTIPPPDGAISYLTARIEDGGVVRPANMAPRARYYALDADITEHGPVELDVPGCRREFPTILVESLGTSMQVHLQVPTDAFPQYFNAALRTAGPVLALSTNAPFLPPGLYDDVDAETVLEGLEELRIPVFEAMNVTEPGKVRLPRDIERPVDVIDRLVADRRCAPYLREWTETGPRDGFVEEHWELLHKQGTCWRWVRPILGSEGPRIEYRPLPAQPAVADVIGLHALVVGLVHGIVVTDHPLEELPWTAARESLYAAARDGFDADLAWVDSDGTRVSDPAVVYDEVFSLARRGLRDRGFGNARIDDLLEPIEARWETGAVPSTWKRRRTRARIDEGADIATAIEETQREYFRRADAKGPFIDWLE</sequence>
<proteinExistence type="predicted"/>
<name>A0A1I1EKL1_NATHA</name>
<evidence type="ECO:0008006" key="3">
    <source>
        <dbReference type="Google" id="ProtNLM"/>
    </source>
</evidence>
<dbReference type="InterPro" id="IPR006336">
    <property type="entry name" value="GCS2"/>
</dbReference>
<keyword evidence="2" id="KW-1185">Reference proteome</keyword>
<dbReference type="Pfam" id="PF04107">
    <property type="entry name" value="GCS2"/>
    <property type="match status" value="1"/>
</dbReference>
<reference evidence="2" key="1">
    <citation type="submission" date="2016-10" db="EMBL/GenBank/DDBJ databases">
        <authorList>
            <person name="Varghese N."/>
            <person name="Submissions S."/>
        </authorList>
    </citation>
    <scope>NUCLEOTIDE SEQUENCE [LARGE SCALE GENOMIC DNA]</scope>
    <source>
        <strain evidence="2">DSM 13078</strain>
    </source>
</reference>